<dbReference type="EMBL" id="JAIVGD010000018">
    <property type="protein sequence ID" value="KAH0754138.1"/>
    <property type="molecule type" value="Genomic_DNA"/>
</dbReference>
<gene>
    <name evidence="2" type="ORF">KY290_024408</name>
</gene>
<evidence type="ECO:0008006" key="4">
    <source>
        <dbReference type="Google" id="ProtNLM"/>
    </source>
</evidence>
<name>A0ABQ7URU5_SOLTU</name>
<evidence type="ECO:0000313" key="3">
    <source>
        <dbReference type="Proteomes" id="UP000826656"/>
    </source>
</evidence>
<evidence type="ECO:0000256" key="1">
    <source>
        <dbReference type="SAM" id="MobiDB-lite"/>
    </source>
</evidence>
<organism evidence="2 3">
    <name type="scientific">Solanum tuberosum</name>
    <name type="common">Potato</name>
    <dbReference type="NCBI Taxonomy" id="4113"/>
    <lineage>
        <taxon>Eukaryota</taxon>
        <taxon>Viridiplantae</taxon>
        <taxon>Streptophyta</taxon>
        <taxon>Embryophyta</taxon>
        <taxon>Tracheophyta</taxon>
        <taxon>Spermatophyta</taxon>
        <taxon>Magnoliopsida</taxon>
        <taxon>eudicotyledons</taxon>
        <taxon>Gunneridae</taxon>
        <taxon>Pentapetalae</taxon>
        <taxon>asterids</taxon>
        <taxon>lamiids</taxon>
        <taxon>Solanales</taxon>
        <taxon>Solanaceae</taxon>
        <taxon>Solanoideae</taxon>
        <taxon>Solaneae</taxon>
        <taxon>Solanum</taxon>
    </lineage>
</organism>
<dbReference type="PANTHER" id="PTHR33022:SF13">
    <property type="entry name" value="UBIQUITIN-LIKE PROTEASE FAMILY PROFILE DOMAIN-CONTAINING PROTEIN"/>
    <property type="match status" value="1"/>
</dbReference>
<dbReference type="PANTHER" id="PTHR33022">
    <property type="entry name" value="DUF1985 DOMAIN-CONTAINING PROTEIN"/>
    <property type="match status" value="1"/>
</dbReference>
<evidence type="ECO:0000313" key="2">
    <source>
        <dbReference type="EMBL" id="KAH0754138.1"/>
    </source>
</evidence>
<sequence>MQQQCDTLDCGMYVAANAEYLSDGIPVPKIGLRSDCLCTRYEALLWQYNTEKVMAGYVSENDNPTRPRSHSKEPAQEDVVNVD</sequence>
<reference evidence="2 3" key="1">
    <citation type="journal article" date="2021" name="bioRxiv">
        <title>Chromosome-scale and haplotype-resolved genome assembly of a tetraploid potato cultivar.</title>
        <authorList>
            <person name="Sun H."/>
            <person name="Jiao W.-B."/>
            <person name="Krause K."/>
            <person name="Campoy J.A."/>
            <person name="Goel M."/>
            <person name="Folz-Donahue K."/>
            <person name="Kukat C."/>
            <person name="Huettel B."/>
            <person name="Schneeberger K."/>
        </authorList>
    </citation>
    <scope>NUCLEOTIDE SEQUENCE [LARGE SCALE GENOMIC DNA]</scope>
    <source>
        <strain evidence="2">SolTubOtavaFocal</strain>
        <tissue evidence="2">Leaves</tissue>
    </source>
</reference>
<keyword evidence="3" id="KW-1185">Reference proteome</keyword>
<protein>
    <recommendedName>
        <fullName evidence="4">Ubiquitin-like protease family profile domain-containing protein</fullName>
    </recommendedName>
</protein>
<comment type="caution">
    <text evidence="2">The sequence shown here is derived from an EMBL/GenBank/DDBJ whole genome shotgun (WGS) entry which is preliminary data.</text>
</comment>
<dbReference type="Proteomes" id="UP000826656">
    <property type="component" value="Unassembled WGS sequence"/>
</dbReference>
<feature type="region of interest" description="Disordered" evidence="1">
    <location>
        <begin position="58"/>
        <end position="83"/>
    </location>
</feature>
<accession>A0ABQ7URU5</accession>
<proteinExistence type="predicted"/>